<name>A0A0C4W4D7_PLETR</name>
<reference evidence="1" key="1">
    <citation type="journal article" date="2014" name="J. Venom Res.">
        <title>Plectreurys tristis venome: A proteomic and transcriptomic analysis.</title>
        <authorList>
            <person name="Zobel-Thropp P.A."/>
            <person name="Thomas E.Z."/>
            <person name="David C.L."/>
            <person name="Breci L.A."/>
            <person name="Binford G.J."/>
        </authorList>
    </citation>
    <scope>NUCLEOTIDE SEQUENCE</scope>
    <source>
        <tissue evidence="1">Venom gland</tissue>
    </source>
</reference>
<evidence type="ECO:0000313" key="1">
    <source>
        <dbReference type="EMBL" id="AJD25296.1"/>
    </source>
</evidence>
<dbReference type="EMBL" id="KJ124651">
    <property type="protein sequence ID" value="AJD25296.1"/>
    <property type="molecule type" value="Transcribed_RNA"/>
</dbReference>
<proteinExistence type="predicted"/>
<sequence length="92" mass="10626">MVLSLAFPDEKALLLLSRRGLRKQCGVDYQTCDVNEPPCCECYECSCPTQSQDSNCQCVYLKDKCGTGKIRCNMKRFWDFNFRMLNKCECCV</sequence>
<dbReference type="AlphaFoldDB" id="A0A0C4W4D7"/>
<accession>A0A0C4W4D7</accession>
<protein>
    <submittedName>
        <fullName evidence="1">Clone 998 transcribed RNA sequence</fullName>
    </submittedName>
</protein>
<organism evidence="1">
    <name type="scientific">Plectreurys tristis</name>
    <name type="common">Spider</name>
    <name type="synonym">Plectreurys bispinosus</name>
    <dbReference type="NCBI Taxonomy" id="33319"/>
    <lineage>
        <taxon>Eukaryota</taxon>
        <taxon>Metazoa</taxon>
        <taxon>Ecdysozoa</taxon>
        <taxon>Arthropoda</taxon>
        <taxon>Chelicerata</taxon>
        <taxon>Arachnida</taxon>
        <taxon>Araneae</taxon>
        <taxon>Araneomorphae</taxon>
        <taxon>Haplogynae</taxon>
        <taxon>Pholcoidea</taxon>
        <taxon>Plectreuridae</taxon>
        <taxon>Plectreurys</taxon>
    </lineage>
</organism>